<proteinExistence type="predicted"/>
<accession>A0A1A6HFQ5</accession>
<comment type="caution">
    <text evidence="2">The sequence shown here is derived from an EMBL/GenBank/DDBJ whole genome shotgun (WGS) entry which is preliminary data.</text>
</comment>
<reference evidence="2 3" key="1">
    <citation type="submission" date="2016-06" db="EMBL/GenBank/DDBJ databases">
        <title>The Draft Genome Sequence and Annotation of the Desert Woodrat Neotoma lepida.</title>
        <authorList>
            <person name="Campbell M."/>
            <person name="Oakeson K.F."/>
            <person name="Yandell M."/>
            <person name="Halpert J.R."/>
            <person name="Dearing D."/>
        </authorList>
    </citation>
    <scope>NUCLEOTIDE SEQUENCE [LARGE SCALE GENOMIC DNA]</scope>
    <source>
        <strain evidence="2">417</strain>
        <tissue evidence="2">Liver</tissue>
    </source>
</reference>
<sequence length="134" mass="15041">MELTPEEHWERGLHIDKISPPESTDMMHTPVTAAWLALLVFEHTISIRITTGEGIRGGGCAADDRGQVYLIIGLLGRFPEMQKPAIIVRVSMEPEMRLLAPIRIEMYGINKKIQLLEALEGSVKLQDVDKHNDT</sequence>
<evidence type="ECO:0000313" key="2">
    <source>
        <dbReference type="EMBL" id="OBS76780.1"/>
    </source>
</evidence>
<feature type="region of interest" description="Disordered" evidence="1">
    <location>
        <begin position="1"/>
        <end position="21"/>
    </location>
</feature>
<feature type="compositionally biased region" description="Basic and acidic residues" evidence="1">
    <location>
        <begin position="1"/>
        <end position="19"/>
    </location>
</feature>
<dbReference type="EMBL" id="LZPO01034867">
    <property type="protein sequence ID" value="OBS76780.1"/>
    <property type="molecule type" value="Genomic_DNA"/>
</dbReference>
<dbReference type="AlphaFoldDB" id="A0A1A6HFQ5"/>
<protein>
    <submittedName>
        <fullName evidence="2">Uncharacterized protein</fullName>
    </submittedName>
</protein>
<organism evidence="2 3">
    <name type="scientific">Neotoma lepida</name>
    <name type="common">Desert woodrat</name>
    <dbReference type="NCBI Taxonomy" id="56216"/>
    <lineage>
        <taxon>Eukaryota</taxon>
        <taxon>Metazoa</taxon>
        <taxon>Chordata</taxon>
        <taxon>Craniata</taxon>
        <taxon>Vertebrata</taxon>
        <taxon>Euteleostomi</taxon>
        <taxon>Mammalia</taxon>
        <taxon>Eutheria</taxon>
        <taxon>Euarchontoglires</taxon>
        <taxon>Glires</taxon>
        <taxon>Rodentia</taxon>
        <taxon>Myomorpha</taxon>
        <taxon>Muroidea</taxon>
        <taxon>Cricetidae</taxon>
        <taxon>Neotominae</taxon>
        <taxon>Neotoma</taxon>
    </lineage>
</organism>
<gene>
    <name evidence="2" type="ORF">A6R68_16764</name>
</gene>
<evidence type="ECO:0000313" key="3">
    <source>
        <dbReference type="Proteomes" id="UP000092124"/>
    </source>
</evidence>
<keyword evidence="3" id="KW-1185">Reference proteome</keyword>
<name>A0A1A6HFQ5_NEOLE</name>
<evidence type="ECO:0000256" key="1">
    <source>
        <dbReference type="SAM" id="MobiDB-lite"/>
    </source>
</evidence>
<dbReference type="Proteomes" id="UP000092124">
    <property type="component" value="Unassembled WGS sequence"/>
</dbReference>